<feature type="compositionally biased region" description="Polar residues" evidence="1">
    <location>
        <begin position="421"/>
        <end position="437"/>
    </location>
</feature>
<feature type="compositionally biased region" description="Polar residues" evidence="1">
    <location>
        <begin position="396"/>
        <end position="409"/>
    </location>
</feature>
<feature type="compositionally biased region" description="Basic and acidic residues" evidence="1">
    <location>
        <begin position="810"/>
        <end position="827"/>
    </location>
</feature>
<feature type="compositionally biased region" description="Basic and acidic residues" evidence="1">
    <location>
        <begin position="1073"/>
        <end position="1107"/>
    </location>
</feature>
<feature type="compositionally biased region" description="Polar residues" evidence="1">
    <location>
        <begin position="646"/>
        <end position="658"/>
    </location>
</feature>
<feature type="compositionally biased region" description="Pro residues" evidence="1">
    <location>
        <begin position="479"/>
        <end position="490"/>
    </location>
</feature>
<evidence type="ECO:0000256" key="1">
    <source>
        <dbReference type="SAM" id="MobiDB-lite"/>
    </source>
</evidence>
<feature type="compositionally biased region" description="Low complexity" evidence="1">
    <location>
        <begin position="513"/>
        <end position="524"/>
    </location>
</feature>
<gene>
    <name evidence="2" type="ORF">DFH07DRAFT_960562</name>
</gene>
<feature type="compositionally biased region" description="Low complexity" evidence="1">
    <location>
        <begin position="1018"/>
        <end position="1062"/>
    </location>
</feature>
<feature type="compositionally biased region" description="Low complexity" evidence="1">
    <location>
        <begin position="1"/>
        <end position="16"/>
    </location>
</feature>
<feature type="compositionally biased region" description="Low complexity" evidence="1">
    <location>
        <begin position="604"/>
        <end position="644"/>
    </location>
</feature>
<feature type="region of interest" description="Disordered" evidence="1">
    <location>
        <begin position="125"/>
        <end position="457"/>
    </location>
</feature>
<feature type="compositionally biased region" description="Polar residues" evidence="1">
    <location>
        <begin position="344"/>
        <end position="358"/>
    </location>
</feature>
<feature type="compositionally biased region" description="Acidic residues" evidence="1">
    <location>
        <begin position="680"/>
        <end position="693"/>
    </location>
</feature>
<comment type="caution">
    <text evidence="2">The sequence shown here is derived from an EMBL/GenBank/DDBJ whole genome shotgun (WGS) entry which is preliminary data.</text>
</comment>
<feature type="compositionally biased region" description="Low complexity" evidence="1">
    <location>
        <begin position="276"/>
        <end position="301"/>
    </location>
</feature>
<feature type="compositionally biased region" description="Polar residues" evidence="1">
    <location>
        <begin position="588"/>
        <end position="602"/>
    </location>
</feature>
<accession>A0AAD7IXD4</accession>
<feature type="compositionally biased region" description="Basic and acidic residues" evidence="1">
    <location>
        <begin position="781"/>
        <end position="791"/>
    </location>
</feature>
<feature type="compositionally biased region" description="Low complexity" evidence="1">
    <location>
        <begin position="959"/>
        <end position="1009"/>
    </location>
</feature>
<sequence>MSTYTASRSASTSAHSHLAFPVSPVSSPTPEDEPDDEWKTGKKHEIEHGLQDMIKEAKARLESNILALTAEKGSREFMEQKQACFQAFLEEKDSLKELAQEEFEHALGAERVMRRLTRGGQINATVQGSMMEEQAAILAQIERDNTRRRDSTTGPSSNNSPPPDPSSDRPASVSQRSPEPREATQPPMVSKSLLGNNASSHETPPPSSPETSKPPGWPYNSGPSQTTAPAPHPPAPPTSSTDARFGSIGRSTMSPGQEKWNPPQAVSPGPPPADPHPSAHVSGSYQRAPSLPASSTAPASARFGLPRQASIVPNRTSPGVGPHGATYFDPPSSSGSSHRPRTSQTWNEATSTFNQPETQRAGASPSPLSAKGSQSNFQAPIQGEKHRAGVAPLNAKRSQSNFQAPNQAENHGAGVAPLRTKPSQNGFRSATARQAETWTGAPLTNEPEEEPVSERAMPMLSARRRESVVEKLLGKCAPGSPPASRPPPVVWTPSITPEQDPDASKFLGRERSGSSLRSSSSGLRKPIPTALTEQPTGGAPPPSDVEKNLEREAAQRQESERLWEGMDKSREKGKDRFDDQGQARGGARQSTASEQLPRQNDYVSGGSTSQSEGLSTSSRPPDSTAPRTSPAPAHPAASRPAGSPESIPNSSPLRSTYPSAPFVPSGISAAHPPVRVLPSFEDESDDGEEEDDYPSYTPEPPPHVSMSATGDSRSEYSPHTSAVPIPIPRRTQSPESPPAAYSAGEFSRYGVAPSQPSESYVESPKGPASMAGNSYGSYSSRGEDVAAAERERELQKAVLEAERIAKKVEEEAQRKVEEAKRKEEAAQQKEAAAQQKEAELRRQEAETAKKLKEITQREADLRRREEDMQRREEETKQKEAARQREEAEKQRKERERQKRERQRAETDMQDEKLREFQHNQQREAEARRRAEERKQRQGSVDQESNWSSHSSWNTPPRAAPGSPSSNTTSSAARSGSTAGSSTSGTTWSSSSKSSSASSASQASSNARPSTTAIPNDKPTWSSSSTSVPPTSPPYSSSAGSQAGARPSPSSTSKPAPKASTTSQASPPPTNPEDWARRQREQAEAQFRKMQEQLERERQAKEQKAGRMLSKEDVVRIYQLHEQQWSKMSAHSEVTWDMLPWPMYKKPNSAEEITSGAVDAYIMSPHYPDQDKSTKDRVRQQLRRWHEDHFNQKVLSKVSERDKERVKAGAGTVTRNLNNLLERANESKKSASSVFA</sequence>
<dbReference type="EMBL" id="JARJLG010000074">
    <property type="protein sequence ID" value="KAJ7752468.1"/>
    <property type="molecule type" value="Genomic_DNA"/>
</dbReference>
<dbReference type="Proteomes" id="UP001215280">
    <property type="component" value="Unassembled WGS sequence"/>
</dbReference>
<reference evidence="2" key="1">
    <citation type="submission" date="2023-03" db="EMBL/GenBank/DDBJ databases">
        <title>Massive genome expansion in bonnet fungi (Mycena s.s.) driven by repeated elements and novel gene families across ecological guilds.</title>
        <authorList>
            <consortium name="Lawrence Berkeley National Laboratory"/>
            <person name="Harder C.B."/>
            <person name="Miyauchi S."/>
            <person name="Viragh M."/>
            <person name="Kuo A."/>
            <person name="Thoen E."/>
            <person name="Andreopoulos B."/>
            <person name="Lu D."/>
            <person name="Skrede I."/>
            <person name="Drula E."/>
            <person name="Henrissat B."/>
            <person name="Morin E."/>
            <person name="Kohler A."/>
            <person name="Barry K."/>
            <person name="LaButti K."/>
            <person name="Morin E."/>
            <person name="Salamov A."/>
            <person name="Lipzen A."/>
            <person name="Mereny Z."/>
            <person name="Hegedus B."/>
            <person name="Baldrian P."/>
            <person name="Stursova M."/>
            <person name="Weitz H."/>
            <person name="Taylor A."/>
            <person name="Grigoriev I.V."/>
            <person name="Nagy L.G."/>
            <person name="Martin F."/>
            <person name="Kauserud H."/>
        </authorList>
    </citation>
    <scope>NUCLEOTIDE SEQUENCE</scope>
    <source>
        <strain evidence="2">CBHHK188m</strain>
    </source>
</reference>
<name>A0AAD7IXD4_9AGAR</name>
<proteinExistence type="predicted"/>
<evidence type="ECO:0000313" key="2">
    <source>
        <dbReference type="EMBL" id="KAJ7752468.1"/>
    </source>
</evidence>
<organism evidence="2 3">
    <name type="scientific">Mycena maculata</name>
    <dbReference type="NCBI Taxonomy" id="230809"/>
    <lineage>
        <taxon>Eukaryota</taxon>
        <taxon>Fungi</taxon>
        <taxon>Dikarya</taxon>
        <taxon>Basidiomycota</taxon>
        <taxon>Agaricomycotina</taxon>
        <taxon>Agaricomycetes</taxon>
        <taxon>Agaricomycetidae</taxon>
        <taxon>Agaricales</taxon>
        <taxon>Marasmiineae</taxon>
        <taxon>Mycenaceae</taxon>
        <taxon>Mycena</taxon>
    </lineage>
</organism>
<dbReference type="PANTHER" id="PTHR43941">
    <property type="entry name" value="STRUCTURAL MAINTENANCE OF CHROMOSOMES PROTEIN 2"/>
    <property type="match status" value="1"/>
</dbReference>
<feature type="compositionally biased region" description="Basic and acidic residues" evidence="1">
    <location>
        <begin position="544"/>
        <end position="581"/>
    </location>
</feature>
<protein>
    <submittedName>
        <fullName evidence="2">Uncharacterized protein</fullName>
    </submittedName>
</protein>
<keyword evidence="3" id="KW-1185">Reference proteome</keyword>
<feature type="region of interest" description="Disordered" evidence="1">
    <location>
        <begin position="473"/>
        <end position="791"/>
    </location>
</feature>
<feature type="compositionally biased region" description="Polar residues" evidence="1">
    <location>
        <begin position="771"/>
        <end position="780"/>
    </location>
</feature>
<evidence type="ECO:0000313" key="3">
    <source>
        <dbReference type="Proteomes" id="UP001215280"/>
    </source>
</evidence>
<feature type="compositionally biased region" description="Polar residues" evidence="1">
    <location>
        <begin position="938"/>
        <end position="954"/>
    </location>
</feature>
<feature type="compositionally biased region" description="Basic and acidic residues" evidence="1">
    <location>
        <begin position="141"/>
        <end position="151"/>
    </location>
</feature>
<feature type="region of interest" description="Disordered" evidence="1">
    <location>
        <begin position="810"/>
        <end position="1107"/>
    </location>
</feature>
<feature type="compositionally biased region" description="Basic and acidic residues" evidence="1">
    <location>
        <begin position="836"/>
        <end position="935"/>
    </location>
</feature>
<feature type="compositionally biased region" description="Polar residues" evidence="1">
    <location>
        <begin position="706"/>
        <end position="720"/>
    </location>
</feature>
<feature type="region of interest" description="Disordered" evidence="1">
    <location>
        <begin position="1"/>
        <end position="42"/>
    </location>
</feature>
<dbReference type="AlphaFoldDB" id="A0AAD7IXD4"/>